<evidence type="ECO:0000313" key="2">
    <source>
        <dbReference type="EMBL" id="AMN48319.1"/>
    </source>
</evidence>
<dbReference type="PANTHER" id="PTHR30595:SF6">
    <property type="entry name" value="SCHLAFEN ALBA-2 DOMAIN-CONTAINING PROTEIN"/>
    <property type="match status" value="1"/>
</dbReference>
<proteinExistence type="predicted"/>
<gene>
    <name evidence="2" type="ORF">ACG33_14675</name>
</gene>
<dbReference type="OrthoDB" id="9807853at2"/>
<sequence length="87" mass="9491">MFKRDLSSPAPVLCILVAFANSAGGRLMIGVEDRTWAVTGVKALLDLEERLTSLVADSIEPRLLPEIEIVSPLPPLTSPARVRYVFT</sequence>
<dbReference type="Gene3D" id="3.30.950.30">
    <property type="entry name" value="Schlafen, AAA domain"/>
    <property type="match status" value="1"/>
</dbReference>
<keyword evidence="3" id="KW-1185">Reference proteome</keyword>
<dbReference type="STRING" id="465721.ACG33_14675"/>
<dbReference type="PANTHER" id="PTHR30595">
    <property type="entry name" value="GLPR-RELATED TRANSCRIPTIONAL REPRESSOR"/>
    <property type="match status" value="1"/>
</dbReference>
<dbReference type="Pfam" id="PF04326">
    <property type="entry name" value="SLFN_AlbA_2"/>
    <property type="match status" value="1"/>
</dbReference>
<name>A0A127FEG8_STEDE</name>
<reference evidence="2 3" key="1">
    <citation type="submission" date="2015-06" db="EMBL/GenBank/DDBJ databases">
        <title>A Comprehensive Approach to Explore the Metabolic and Phylogenetic Diversity of Bacterial Steroid Degradation in the Environment: Testosterone as an Example.</title>
        <authorList>
            <person name="Yang F.-C."/>
            <person name="Chen Y.-L."/>
            <person name="Yu C.-P."/>
            <person name="Tang S.-L."/>
            <person name="Wang P.-H."/>
            <person name="Ismail W."/>
            <person name="Wang C.-H."/>
            <person name="Yang C.-Y."/>
            <person name="Chiang Y.-R."/>
        </authorList>
    </citation>
    <scope>NUCLEOTIDE SEQUENCE [LARGE SCALE GENOMIC DNA]</scope>
    <source>
        <strain evidence="2 3">DSM 18526</strain>
    </source>
</reference>
<dbReference type="InterPro" id="IPR007421">
    <property type="entry name" value="Schlafen_AlbA_2_dom"/>
</dbReference>
<organism evidence="2 3">
    <name type="scientific">Steroidobacter denitrificans</name>
    <dbReference type="NCBI Taxonomy" id="465721"/>
    <lineage>
        <taxon>Bacteria</taxon>
        <taxon>Pseudomonadati</taxon>
        <taxon>Pseudomonadota</taxon>
        <taxon>Gammaproteobacteria</taxon>
        <taxon>Steroidobacterales</taxon>
        <taxon>Steroidobacteraceae</taxon>
        <taxon>Steroidobacter</taxon>
    </lineage>
</organism>
<dbReference type="KEGG" id="sdf:ACG33_14675"/>
<feature type="domain" description="Schlafen AlbA-2" evidence="1">
    <location>
        <begin position="2"/>
        <end position="70"/>
    </location>
</feature>
<evidence type="ECO:0000313" key="3">
    <source>
        <dbReference type="Proteomes" id="UP000070250"/>
    </source>
</evidence>
<accession>A0A127FEG8</accession>
<protein>
    <recommendedName>
        <fullName evidence="1">Schlafen AlbA-2 domain-containing protein</fullName>
    </recommendedName>
</protein>
<dbReference type="InterPro" id="IPR038461">
    <property type="entry name" value="Schlafen_AlbA_2_dom_sf"/>
</dbReference>
<dbReference type="AlphaFoldDB" id="A0A127FEG8"/>
<dbReference type="EMBL" id="CP011971">
    <property type="protein sequence ID" value="AMN48319.1"/>
    <property type="molecule type" value="Genomic_DNA"/>
</dbReference>
<dbReference type="Proteomes" id="UP000070250">
    <property type="component" value="Chromosome"/>
</dbReference>
<evidence type="ECO:0000259" key="1">
    <source>
        <dbReference type="Pfam" id="PF04326"/>
    </source>
</evidence>